<dbReference type="STRING" id="5643.A0A060SAV1"/>
<accession>A0A060SAV1</accession>
<dbReference type="GO" id="GO:0005739">
    <property type="term" value="C:mitochondrion"/>
    <property type="evidence" value="ECO:0007669"/>
    <property type="project" value="TreeGrafter"/>
</dbReference>
<dbReference type="HOGENOM" id="CLU_019189_9_1_1"/>
<dbReference type="PANTHER" id="PTHR36091:SF2">
    <property type="entry name" value="AMINOGLYCOSIDE PHOSPHOTRANSFERASE DOMAIN-CONTAINING PROTEIN"/>
    <property type="match status" value="1"/>
</dbReference>
<sequence>MSGSGHDFFHYTSGRWLVNENVRLAERTREFDDNELRRLAAQSVGRTLQDVDSMMKLDEGGFNRIFLITMRDGFRMIARIPYPVTVPKYYAVASEVATMRFLRAQGLPVPQVYDYSPTPDNAAKTEYIFMEFVTGTKLSNVWMELQGAEVASVVRQMVQLEARFMSIPFPAGGSLYYAHDLQKAAGKTTGVPIPLDDERFCIGPDRERREAYRYEEQSPLDHIKNLELYRRIAPLLVPKKASLLAFCMRHPDFQPSNVMVSPSPDSTGSDRWRIVSLLDWQHAAILPRFLLAGSHPPSPPENADELQESDYEEVYGRYHARLVHFHYVKSTMELNELHYDALSDPVSIFIRRLFDRAGAPWEGETHDLKALLVEATEKWAELAGPDVPCPIEFEPDDVSKTKAFSERLRLSDENFAGCQAIVGFETETWVPNEHFERAKALAELLKLTVLKEIPAGEARDKAEANWFLDDMDEDDYM</sequence>
<evidence type="ECO:0000313" key="3">
    <source>
        <dbReference type="Proteomes" id="UP000029665"/>
    </source>
</evidence>
<dbReference type="OrthoDB" id="2831558at2759"/>
<proteinExistence type="predicted"/>
<keyword evidence="3" id="KW-1185">Reference proteome</keyword>
<gene>
    <name evidence="2" type="ORF">BN946_scf184911.g102</name>
</gene>
<dbReference type="AlphaFoldDB" id="A0A060SAV1"/>
<comment type="caution">
    <text evidence="2">The sequence shown here is derived from an EMBL/GenBank/DDBJ whole genome shotgun (WGS) entry which is preliminary data.</text>
</comment>
<evidence type="ECO:0000259" key="1">
    <source>
        <dbReference type="Pfam" id="PF01636"/>
    </source>
</evidence>
<reference evidence="2" key="1">
    <citation type="submission" date="2014-01" db="EMBL/GenBank/DDBJ databases">
        <title>The genome of the white-rot fungus Pycnoporus cinnabarinus: a basidiomycete model with a versatile arsenal for lignocellulosic biomass breakdown.</title>
        <authorList>
            <person name="Levasseur A."/>
            <person name="Lomascolo A."/>
            <person name="Ruiz-Duenas F.J."/>
            <person name="Uzan E."/>
            <person name="Piumi F."/>
            <person name="Kues U."/>
            <person name="Ram A.F.J."/>
            <person name="Murat C."/>
            <person name="Haon M."/>
            <person name="Benoit I."/>
            <person name="Arfi Y."/>
            <person name="Chevret D."/>
            <person name="Drula E."/>
            <person name="Kwon M.J."/>
            <person name="Gouret P."/>
            <person name="Lesage-Meessen L."/>
            <person name="Lombard V."/>
            <person name="Mariette J."/>
            <person name="Noirot C."/>
            <person name="Park J."/>
            <person name="Patyshakuliyeva A."/>
            <person name="Wieneger R.A.B."/>
            <person name="Wosten H.A.B."/>
            <person name="Martin F."/>
            <person name="Coutinho P.M."/>
            <person name="de Vries R."/>
            <person name="Martinez A.T."/>
            <person name="Klopp C."/>
            <person name="Pontarotti P."/>
            <person name="Henrissat B."/>
            <person name="Record E."/>
        </authorList>
    </citation>
    <scope>NUCLEOTIDE SEQUENCE [LARGE SCALE GENOMIC DNA]</scope>
    <source>
        <strain evidence="2">BRFM137</strain>
    </source>
</reference>
<dbReference type="InterPro" id="IPR051035">
    <property type="entry name" value="Mito_inheritance_9"/>
</dbReference>
<dbReference type="InterPro" id="IPR002575">
    <property type="entry name" value="Aminoglycoside_PTrfase"/>
</dbReference>
<dbReference type="EMBL" id="CCBP010000103">
    <property type="protein sequence ID" value="CDO71632.1"/>
    <property type="molecule type" value="Genomic_DNA"/>
</dbReference>
<dbReference type="InterPro" id="IPR011009">
    <property type="entry name" value="Kinase-like_dom_sf"/>
</dbReference>
<dbReference type="Gene3D" id="3.30.200.20">
    <property type="entry name" value="Phosphorylase Kinase, domain 1"/>
    <property type="match status" value="1"/>
</dbReference>
<dbReference type="Pfam" id="PF01636">
    <property type="entry name" value="APH"/>
    <property type="match status" value="1"/>
</dbReference>
<dbReference type="PANTHER" id="PTHR36091">
    <property type="entry name" value="ALTERED INHERITANCE OF MITOCHONDRIA PROTEIN 9, MITOCHONDRIAL"/>
    <property type="match status" value="1"/>
</dbReference>
<organism evidence="2 3">
    <name type="scientific">Pycnoporus cinnabarinus</name>
    <name type="common">Cinnabar-red polypore</name>
    <name type="synonym">Trametes cinnabarina</name>
    <dbReference type="NCBI Taxonomy" id="5643"/>
    <lineage>
        <taxon>Eukaryota</taxon>
        <taxon>Fungi</taxon>
        <taxon>Dikarya</taxon>
        <taxon>Basidiomycota</taxon>
        <taxon>Agaricomycotina</taxon>
        <taxon>Agaricomycetes</taxon>
        <taxon>Polyporales</taxon>
        <taxon>Polyporaceae</taxon>
        <taxon>Trametes</taxon>
    </lineage>
</organism>
<name>A0A060SAV1_PYCCI</name>
<feature type="domain" description="Aminoglycoside phosphotransferase" evidence="1">
    <location>
        <begin position="62"/>
        <end position="285"/>
    </location>
</feature>
<dbReference type="Proteomes" id="UP000029665">
    <property type="component" value="Unassembled WGS sequence"/>
</dbReference>
<protein>
    <recommendedName>
        <fullName evidence="1">Aminoglycoside phosphotransferase domain-containing protein</fullName>
    </recommendedName>
</protein>
<dbReference type="SUPFAM" id="SSF56112">
    <property type="entry name" value="Protein kinase-like (PK-like)"/>
    <property type="match status" value="1"/>
</dbReference>
<evidence type="ECO:0000313" key="2">
    <source>
        <dbReference type="EMBL" id="CDO71632.1"/>
    </source>
</evidence>
<dbReference type="OMA" id="WEGETHA"/>